<sequence length="71" mass="8409">MNYRIKGFVPVPNKAIRLVLQGVGNRFDYFYDYLWQPQEPRQMRLVLIGRELEQVRIESLVLGEEVNATIQ</sequence>
<reference evidence="5" key="1">
    <citation type="submission" date="2016-04" db="EMBL/GenBank/DDBJ databases">
        <authorList>
            <person name="Tabuchi Yagui T.R."/>
        </authorList>
    </citation>
    <scope>NUCLEOTIDE SEQUENCE [LARGE SCALE GENOMIC DNA]</scope>
</reference>
<dbReference type="GO" id="GO:0000166">
    <property type="term" value="F:nucleotide binding"/>
    <property type="evidence" value="ECO:0007669"/>
    <property type="project" value="UniProtKB-KW"/>
</dbReference>
<evidence type="ECO:0000313" key="5">
    <source>
        <dbReference type="Proteomes" id="UP000252085"/>
    </source>
</evidence>
<feature type="domain" description="CobW C-terminal" evidence="3">
    <location>
        <begin position="3"/>
        <end position="60"/>
    </location>
</feature>
<gene>
    <name evidence="4" type="ORF">A6769_36125</name>
</gene>
<protein>
    <recommendedName>
        <fullName evidence="3">CobW C-terminal domain-containing protein</fullName>
    </recommendedName>
</protein>
<dbReference type="SUPFAM" id="SSF90002">
    <property type="entry name" value="Hypothetical protein YjiA, C-terminal domain"/>
    <property type="match status" value="1"/>
</dbReference>
<evidence type="ECO:0000259" key="3">
    <source>
        <dbReference type="Pfam" id="PF07683"/>
    </source>
</evidence>
<dbReference type="InterPro" id="IPR011629">
    <property type="entry name" value="CobW-like_C"/>
</dbReference>
<dbReference type="Pfam" id="PF07683">
    <property type="entry name" value="CobW_C"/>
    <property type="match status" value="1"/>
</dbReference>
<evidence type="ECO:0000313" key="4">
    <source>
        <dbReference type="EMBL" id="RCJ28802.1"/>
    </source>
</evidence>
<keyword evidence="2" id="KW-0143">Chaperone</keyword>
<keyword evidence="1" id="KW-0547">Nucleotide-binding</keyword>
<dbReference type="EMBL" id="LXQE01000202">
    <property type="protein sequence ID" value="RCJ28802.1"/>
    <property type="molecule type" value="Genomic_DNA"/>
</dbReference>
<dbReference type="Gene3D" id="3.30.1220.10">
    <property type="entry name" value="CobW-like, C-terminal domain"/>
    <property type="match status" value="1"/>
</dbReference>
<evidence type="ECO:0000256" key="2">
    <source>
        <dbReference type="ARBA" id="ARBA00023186"/>
    </source>
</evidence>
<proteinExistence type="predicted"/>
<organism evidence="4 5">
    <name type="scientific">Nostoc punctiforme NIES-2108</name>
    <dbReference type="NCBI Taxonomy" id="1356359"/>
    <lineage>
        <taxon>Bacteria</taxon>
        <taxon>Bacillati</taxon>
        <taxon>Cyanobacteriota</taxon>
        <taxon>Cyanophyceae</taxon>
        <taxon>Nostocales</taxon>
        <taxon>Nostocaceae</taxon>
        <taxon>Nostoc</taxon>
    </lineage>
</organism>
<name>A0A367R032_NOSPU</name>
<dbReference type="AlphaFoldDB" id="A0A367R032"/>
<dbReference type="InterPro" id="IPR036627">
    <property type="entry name" value="CobW-likC_sf"/>
</dbReference>
<evidence type="ECO:0000256" key="1">
    <source>
        <dbReference type="ARBA" id="ARBA00022741"/>
    </source>
</evidence>
<accession>A0A367R032</accession>
<comment type="caution">
    <text evidence="4">The sequence shown here is derived from an EMBL/GenBank/DDBJ whole genome shotgun (WGS) entry which is preliminary data.</text>
</comment>
<dbReference type="Proteomes" id="UP000252085">
    <property type="component" value="Unassembled WGS sequence"/>
</dbReference>